<dbReference type="EMBL" id="CP045905">
    <property type="protein sequence ID" value="QQP36518.1"/>
    <property type="molecule type" value="Genomic_DNA"/>
</dbReference>
<reference evidence="2" key="1">
    <citation type="submission" date="2021-01" db="EMBL/GenBank/DDBJ databases">
        <title>Caligus Genome Assembly.</title>
        <authorList>
            <person name="Gallardo-Escarate C."/>
        </authorList>
    </citation>
    <scope>NUCLEOTIDE SEQUENCE [LARGE SCALE GENOMIC DNA]</scope>
</reference>
<keyword evidence="2" id="KW-1185">Reference proteome</keyword>
<gene>
    <name evidence="1" type="ORF">FKW44_021647</name>
</gene>
<dbReference type="Proteomes" id="UP000595437">
    <property type="component" value="Chromosome 16"/>
</dbReference>
<name>A0A7T8JVG0_CALRO</name>
<organism evidence="1 2">
    <name type="scientific">Caligus rogercresseyi</name>
    <name type="common">Sea louse</name>
    <dbReference type="NCBI Taxonomy" id="217165"/>
    <lineage>
        <taxon>Eukaryota</taxon>
        <taxon>Metazoa</taxon>
        <taxon>Ecdysozoa</taxon>
        <taxon>Arthropoda</taxon>
        <taxon>Crustacea</taxon>
        <taxon>Multicrustacea</taxon>
        <taxon>Hexanauplia</taxon>
        <taxon>Copepoda</taxon>
        <taxon>Siphonostomatoida</taxon>
        <taxon>Caligidae</taxon>
        <taxon>Caligus</taxon>
    </lineage>
</organism>
<protein>
    <submittedName>
        <fullName evidence="1">Ataxia telangiectasia and Rad3 related</fullName>
    </submittedName>
</protein>
<accession>A0A7T8JVG0</accession>
<dbReference type="AlphaFoldDB" id="A0A7T8JVG0"/>
<evidence type="ECO:0000313" key="2">
    <source>
        <dbReference type="Proteomes" id="UP000595437"/>
    </source>
</evidence>
<feature type="non-terminal residue" evidence="1">
    <location>
        <position position="65"/>
    </location>
</feature>
<proteinExistence type="predicted"/>
<evidence type="ECO:0000313" key="1">
    <source>
        <dbReference type="EMBL" id="QQP36518.1"/>
    </source>
</evidence>
<sequence>MYSEDVWSLIHKVLDNHNSEDEDKEAEGSELDGFLVKVPEILDKFPESFLPDPYEDDVKKKIEFL</sequence>